<accession>M7MKJ5</accession>
<dbReference type="STRING" id="1276920.ADIAG_03969"/>
<protein>
    <submittedName>
        <fullName evidence="2">Uncharacterized protein</fullName>
    </submittedName>
</protein>
<comment type="caution">
    <text evidence="2">The sequence shown here is derived from an EMBL/GenBank/DDBJ whole genome shotgun (WGS) entry which is preliminary data.</text>
</comment>
<dbReference type="EMBL" id="AOCK01000014">
    <property type="protein sequence ID" value="EMQ96832.1"/>
    <property type="molecule type" value="Genomic_DNA"/>
</dbReference>
<sequence length="204" mass="21850">MARWVAMVSVVRAPPQWGRPGNRRGHDQGTGTAGMSVHAGSWASVSARFGGSCHDGATRRSGVFLTGHRVRGRGPSDASPCSHCFACGNEIPWATLPLRWWVGRCGFARARGPGRVAPGCGGRGSLRRRSPPKSVGPGRYVATVVLRGRQVNPARRGSGAASRALCCGHKERDGTRFSRSVPLWMVCAGKWLNASWSPRRVVGR</sequence>
<feature type="region of interest" description="Disordered" evidence="1">
    <location>
        <begin position="119"/>
        <end position="138"/>
    </location>
</feature>
<name>M7MKJ5_9MICC</name>
<dbReference type="Proteomes" id="UP000012015">
    <property type="component" value="Unassembled WGS sequence"/>
</dbReference>
<evidence type="ECO:0000256" key="1">
    <source>
        <dbReference type="SAM" id="MobiDB-lite"/>
    </source>
</evidence>
<evidence type="ECO:0000313" key="3">
    <source>
        <dbReference type="Proteomes" id="UP000012015"/>
    </source>
</evidence>
<gene>
    <name evidence="2" type="ORF">ADIAG_03969</name>
</gene>
<evidence type="ECO:0000313" key="2">
    <source>
        <dbReference type="EMBL" id="EMQ96832.1"/>
    </source>
</evidence>
<proteinExistence type="predicted"/>
<feature type="region of interest" description="Disordered" evidence="1">
    <location>
        <begin position="15"/>
        <end position="36"/>
    </location>
</feature>
<dbReference type="AlphaFoldDB" id="M7MKJ5"/>
<organism evidence="2 3">
    <name type="scientific">Paeniglutamicibacter gangotriensis Lz1y</name>
    <dbReference type="NCBI Taxonomy" id="1276920"/>
    <lineage>
        <taxon>Bacteria</taxon>
        <taxon>Bacillati</taxon>
        <taxon>Actinomycetota</taxon>
        <taxon>Actinomycetes</taxon>
        <taxon>Micrococcales</taxon>
        <taxon>Micrococcaceae</taxon>
        <taxon>Paeniglutamicibacter</taxon>
    </lineage>
</organism>
<reference evidence="2 3" key="1">
    <citation type="journal article" date="2013" name="Genome Announc.">
        <title>Draft Genome Sequence of Arthrobacter gangotriensis Strain Lz1yT, Isolated from a Penguin Rookery Soil Sample Collected in Antarctica, near the Indian Station Dakshin Gangotri.</title>
        <authorList>
            <person name="Shivaji S."/>
            <person name="Ara S."/>
            <person name="Bandi S."/>
            <person name="Singh A."/>
            <person name="Kumar Pinnaka A."/>
        </authorList>
    </citation>
    <scope>NUCLEOTIDE SEQUENCE [LARGE SCALE GENOMIC DNA]</scope>
    <source>
        <strain evidence="2 3">Lz1y</strain>
    </source>
</reference>
<keyword evidence="3" id="KW-1185">Reference proteome</keyword>